<dbReference type="PRINTS" id="PR00468">
    <property type="entry name" value="PLTLPOXGNASE"/>
</dbReference>
<feature type="domain" description="PLAT" evidence="16">
    <location>
        <begin position="87"/>
        <end position="207"/>
    </location>
</feature>
<dbReference type="InterPro" id="IPR036392">
    <property type="entry name" value="PLAT/LH2_dom_sf"/>
</dbReference>
<dbReference type="Gene3D" id="4.10.372.10">
    <property type="entry name" value="Lipoxygenase-1, Domain 3"/>
    <property type="match status" value="1"/>
</dbReference>
<dbReference type="InterPro" id="IPR036226">
    <property type="entry name" value="LipOase_C_sf"/>
</dbReference>
<evidence type="ECO:0000256" key="14">
    <source>
        <dbReference type="RuleBase" id="RU003974"/>
    </source>
</evidence>
<evidence type="ECO:0000259" key="16">
    <source>
        <dbReference type="PROSITE" id="PS50095"/>
    </source>
</evidence>
<dbReference type="Gene3D" id="4.10.375.10">
    <property type="entry name" value="Lipoxygenase-1, Domain 2"/>
    <property type="match status" value="1"/>
</dbReference>
<dbReference type="InterPro" id="IPR042057">
    <property type="entry name" value="Lipoxy_PLAT/LH2"/>
</dbReference>
<dbReference type="InterPro" id="IPR001024">
    <property type="entry name" value="PLAT/LH2_dom"/>
</dbReference>
<keyword evidence="6 15" id="KW-0925">Oxylipin biosynthesis</keyword>
<evidence type="ECO:0000256" key="3">
    <source>
        <dbReference type="ARBA" id="ARBA00011245"/>
    </source>
</evidence>
<evidence type="ECO:0000256" key="6">
    <source>
        <dbReference type="ARBA" id="ARBA00022767"/>
    </source>
</evidence>
<proteinExistence type="inferred from homology"/>
<keyword evidence="9 14" id="KW-0560">Oxidoreductase</keyword>
<feature type="domain" description="Lipoxygenase" evidence="17">
    <location>
        <begin position="224"/>
        <end position="839"/>
    </location>
</feature>
<dbReference type="Gene3D" id="2.60.60.20">
    <property type="entry name" value="PLAT/LH2 domain"/>
    <property type="match status" value="1"/>
</dbReference>
<dbReference type="Gene3D" id="1.20.245.10">
    <property type="entry name" value="Lipoxygenase-1, Domain 5"/>
    <property type="match status" value="1"/>
</dbReference>
<dbReference type="InterPro" id="IPR027433">
    <property type="entry name" value="Lipoxygenase_dom_3"/>
</dbReference>
<comment type="caution">
    <text evidence="13">Lacks conserved residue(s) required for the propagation of feature annotation.</text>
</comment>
<dbReference type="SUPFAM" id="SSF49723">
    <property type="entry name" value="Lipase/lipooxygenase domain (PLAT/LH2 domain)"/>
    <property type="match status" value="1"/>
</dbReference>
<dbReference type="PROSITE" id="PS00081">
    <property type="entry name" value="LIPOXYGENASE_2"/>
    <property type="match status" value="1"/>
</dbReference>
<evidence type="ECO:0000313" key="18">
    <source>
        <dbReference type="EMBL" id="KAL0371162.1"/>
    </source>
</evidence>
<protein>
    <recommendedName>
        <fullName evidence="15">Lipoxygenase</fullName>
        <ecNumber evidence="15">1.13.11.-</ecNumber>
    </recommendedName>
</protein>
<keyword evidence="8 14" id="KW-0223">Dioxygenase</keyword>
<comment type="similarity">
    <text evidence="2 14">Belongs to the lipoxygenase family.</text>
</comment>
<gene>
    <name evidence="18" type="ORF">Sangu_0434300</name>
</gene>
<dbReference type="GO" id="GO:0034440">
    <property type="term" value="P:lipid oxidation"/>
    <property type="evidence" value="ECO:0007669"/>
    <property type="project" value="InterPro"/>
</dbReference>
<keyword evidence="10 14" id="KW-0408">Iron</keyword>
<dbReference type="GO" id="GO:0006633">
    <property type="term" value="P:fatty acid biosynthetic process"/>
    <property type="evidence" value="ECO:0007669"/>
    <property type="project" value="UniProtKB-KW"/>
</dbReference>
<organism evidence="18">
    <name type="scientific">Sesamum angustifolium</name>
    <dbReference type="NCBI Taxonomy" id="2727405"/>
    <lineage>
        <taxon>Eukaryota</taxon>
        <taxon>Viridiplantae</taxon>
        <taxon>Streptophyta</taxon>
        <taxon>Embryophyta</taxon>
        <taxon>Tracheophyta</taxon>
        <taxon>Spermatophyta</taxon>
        <taxon>Magnoliopsida</taxon>
        <taxon>eudicotyledons</taxon>
        <taxon>Gunneridae</taxon>
        <taxon>Pentapetalae</taxon>
        <taxon>asterids</taxon>
        <taxon>lamiids</taxon>
        <taxon>Lamiales</taxon>
        <taxon>Pedaliaceae</taxon>
        <taxon>Sesamum</taxon>
    </lineage>
</organism>
<comment type="subunit">
    <text evidence="3">Monomer.</text>
</comment>
<dbReference type="AlphaFoldDB" id="A0AAW2QU50"/>
<accession>A0AAW2QU50</accession>
<keyword evidence="11" id="KW-0443">Lipid metabolism</keyword>
<dbReference type="GO" id="GO:0031408">
    <property type="term" value="P:oxylipin biosynthetic process"/>
    <property type="evidence" value="ECO:0007669"/>
    <property type="project" value="UniProtKB-UniRule"/>
</dbReference>
<sequence length="839" mass="94004">MLKPSFHNSHSTPQTLVPTHKPFLCGGGNAAAPLAVAQNYSVSTKKQKKIRLRRTAASNGVKAALTTTEKSTAVKAVVTVLQTVGGVLTHLGLSRGLDDITDLLGKTLLIELVAAELDPKSGQEKPTVKGYARRTGKQENEIYYESSFDIPEDFGTIGAVLIENEHHKEMFVKNIVLDGLSSGPIDITCNSWIHAKFDNPTKRIFFSNKVVLLWVPRMVYSSYPLSESRSSNVYVPRDEAFSEVKQATFSAKTVYSVLHALVPQVQSSIAGDLPFPHFTAIDVLFNEGVELSNATQIGSGLASIIPRLVKAISDTGNNVLRFETPEFLDRDKFAWFRDAEFGRQTLAGVNPCTIKLVTEWPLKSKLDPEVYGPAESAITKELVEEEIGGFMTVEEARTDKLYLGINIFIVLILNHLLICAGSETKKLFILDYHDLLMPCVNKVRELKGTTLYGSRTLFFLMPSGTLRPLFIELVRPPVDGKPQWKQVFRQCWDATGVWLWRLAKAHVLAHDSGYHQLVSHWLRTHCCTEPYIIATNRQLSAMHPIYRLLHPHLRYTMEINALAREALINANGIIEKAFSPGKYSIELSSIAYDQLWRFDLEALPADLINRGMAVEDPTAPHEWVTDYVTHYYPEASLVQSDNELQAWWTEIRTVGHGDKKDEPWWPELKTPDDLIGILTIIIWIASGHHAAVNFGQFDFGAYFPNRPTTARTAMPTEDPNDEEKKEFLERPEQFLLNCFPTQSQATIVMAILDVLSTHSPDEEYIGEEIQPYWEEDKIIKSAFERFTGRLKEIEGIIDARNADTELKNRAGAGLVPYELLKPFSEAGVTGKGVPNSISI</sequence>
<reference evidence="18" key="2">
    <citation type="journal article" date="2024" name="Plant">
        <title>Genomic evolution and insights into agronomic trait innovations of Sesamum species.</title>
        <authorList>
            <person name="Miao H."/>
            <person name="Wang L."/>
            <person name="Qu L."/>
            <person name="Liu H."/>
            <person name="Sun Y."/>
            <person name="Le M."/>
            <person name="Wang Q."/>
            <person name="Wei S."/>
            <person name="Zheng Y."/>
            <person name="Lin W."/>
            <person name="Duan Y."/>
            <person name="Cao H."/>
            <person name="Xiong S."/>
            <person name="Wang X."/>
            <person name="Wei L."/>
            <person name="Li C."/>
            <person name="Ma Q."/>
            <person name="Ju M."/>
            <person name="Zhao R."/>
            <person name="Li G."/>
            <person name="Mu C."/>
            <person name="Tian Q."/>
            <person name="Mei H."/>
            <person name="Zhang T."/>
            <person name="Gao T."/>
            <person name="Zhang H."/>
        </authorList>
    </citation>
    <scope>NUCLEOTIDE SEQUENCE</scope>
    <source>
        <strain evidence="18">G01</strain>
    </source>
</reference>
<comment type="caution">
    <text evidence="18">The sequence shown here is derived from an EMBL/GenBank/DDBJ whole genome shotgun (WGS) entry which is preliminary data.</text>
</comment>
<evidence type="ECO:0000256" key="13">
    <source>
        <dbReference type="PROSITE-ProRule" id="PRU00152"/>
    </source>
</evidence>
<evidence type="ECO:0000256" key="15">
    <source>
        <dbReference type="RuleBase" id="RU003975"/>
    </source>
</evidence>
<evidence type="ECO:0000256" key="2">
    <source>
        <dbReference type="ARBA" id="ARBA00009419"/>
    </source>
</evidence>
<dbReference type="Gene3D" id="3.10.450.60">
    <property type="match status" value="1"/>
</dbReference>
<dbReference type="GO" id="GO:0046872">
    <property type="term" value="F:metal ion binding"/>
    <property type="evidence" value="ECO:0007669"/>
    <property type="project" value="UniProtKB-UniRule"/>
</dbReference>
<keyword evidence="5 14" id="KW-0479">Metal-binding</keyword>
<dbReference type="PANTHER" id="PTHR11771">
    <property type="entry name" value="LIPOXYGENASE"/>
    <property type="match status" value="1"/>
</dbReference>
<comment type="pathway">
    <text evidence="15">Lipid metabolism; oxylipin biosynthesis.</text>
</comment>
<dbReference type="InterPro" id="IPR001246">
    <property type="entry name" value="LipOase_plant"/>
</dbReference>
<dbReference type="InterPro" id="IPR020833">
    <property type="entry name" value="LipOase_Fe_BS"/>
</dbReference>
<evidence type="ECO:0000256" key="10">
    <source>
        <dbReference type="ARBA" id="ARBA00023004"/>
    </source>
</evidence>
<evidence type="ECO:0000256" key="9">
    <source>
        <dbReference type="ARBA" id="ARBA00023002"/>
    </source>
</evidence>
<dbReference type="PROSITE" id="PS00711">
    <property type="entry name" value="LIPOXYGENASE_1"/>
    <property type="match status" value="1"/>
</dbReference>
<dbReference type="EMBL" id="JACGWK010000002">
    <property type="protein sequence ID" value="KAL0371162.1"/>
    <property type="molecule type" value="Genomic_DNA"/>
</dbReference>
<dbReference type="GO" id="GO:0016702">
    <property type="term" value="F:oxidoreductase activity, acting on single donors with incorporation of molecular oxygen, incorporation of two atoms of oxygen"/>
    <property type="evidence" value="ECO:0007669"/>
    <property type="project" value="InterPro"/>
</dbReference>
<evidence type="ECO:0000256" key="11">
    <source>
        <dbReference type="ARBA" id="ARBA00023098"/>
    </source>
</evidence>
<evidence type="ECO:0000259" key="17">
    <source>
        <dbReference type="PROSITE" id="PS51393"/>
    </source>
</evidence>
<dbReference type="CDD" id="cd01751">
    <property type="entry name" value="PLAT_LH2"/>
    <property type="match status" value="1"/>
</dbReference>
<evidence type="ECO:0000256" key="5">
    <source>
        <dbReference type="ARBA" id="ARBA00022723"/>
    </source>
</evidence>
<evidence type="ECO:0000256" key="1">
    <source>
        <dbReference type="ARBA" id="ARBA00001962"/>
    </source>
</evidence>
<reference evidence="18" key="1">
    <citation type="submission" date="2020-06" db="EMBL/GenBank/DDBJ databases">
        <authorList>
            <person name="Li T."/>
            <person name="Hu X."/>
            <person name="Zhang T."/>
            <person name="Song X."/>
            <person name="Zhang H."/>
            <person name="Dai N."/>
            <person name="Sheng W."/>
            <person name="Hou X."/>
            <person name="Wei L."/>
        </authorList>
    </citation>
    <scope>NUCLEOTIDE SEQUENCE</scope>
    <source>
        <strain evidence="18">G01</strain>
        <tissue evidence="18">Leaf</tissue>
    </source>
</reference>
<dbReference type="PROSITE" id="PS50095">
    <property type="entry name" value="PLAT"/>
    <property type="match status" value="1"/>
</dbReference>
<comment type="function">
    <text evidence="15">Plant lipoxygenase may be involved in a number of diverse aspects of plant physiology including growth and development, pest resistance, and senescence or responses to wounding.</text>
</comment>
<dbReference type="InterPro" id="IPR000907">
    <property type="entry name" value="LipOase"/>
</dbReference>
<dbReference type="SUPFAM" id="SSF48484">
    <property type="entry name" value="Lipoxigenase"/>
    <property type="match status" value="1"/>
</dbReference>
<dbReference type="InterPro" id="IPR020834">
    <property type="entry name" value="LipOase_CS"/>
</dbReference>
<dbReference type="Pfam" id="PF00305">
    <property type="entry name" value="Lipoxygenase"/>
    <property type="match status" value="2"/>
</dbReference>
<comment type="cofactor">
    <cofactor evidence="1 14">
        <name>Fe cation</name>
        <dbReference type="ChEBI" id="CHEBI:24875"/>
    </cofactor>
</comment>
<dbReference type="EC" id="1.13.11.-" evidence="15"/>
<evidence type="ECO:0000256" key="7">
    <source>
        <dbReference type="ARBA" id="ARBA00022832"/>
    </source>
</evidence>
<keyword evidence="4 15" id="KW-0444">Lipid biosynthesis</keyword>
<evidence type="ECO:0000256" key="8">
    <source>
        <dbReference type="ARBA" id="ARBA00022964"/>
    </source>
</evidence>
<dbReference type="Pfam" id="PF01477">
    <property type="entry name" value="PLAT"/>
    <property type="match status" value="1"/>
</dbReference>
<evidence type="ECO:0000256" key="4">
    <source>
        <dbReference type="ARBA" id="ARBA00022516"/>
    </source>
</evidence>
<dbReference type="InterPro" id="IPR013819">
    <property type="entry name" value="LipOase_C"/>
</dbReference>
<dbReference type="PROSITE" id="PS51393">
    <property type="entry name" value="LIPOXYGENASE_3"/>
    <property type="match status" value="1"/>
</dbReference>
<evidence type="ECO:0000256" key="12">
    <source>
        <dbReference type="ARBA" id="ARBA00023160"/>
    </source>
</evidence>
<keyword evidence="7" id="KW-0276">Fatty acid metabolism</keyword>
<dbReference type="SMART" id="SM00308">
    <property type="entry name" value="LH2"/>
    <property type="match status" value="1"/>
</dbReference>
<keyword evidence="12 15" id="KW-0275">Fatty acid biosynthesis</keyword>
<name>A0AAW2QU50_9LAMI</name>
<dbReference type="PRINTS" id="PR00087">
    <property type="entry name" value="LIPOXYGENASE"/>
</dbReference>